<keyword evidence="1" id="KW-1133">Transmembrane helix</keyword>
<dbReference type="AlphaFoldDB" id="A0A9P6E820"/>
<evidence type="ECO:0000259" key="2">
    <source>
        <dbReference type="Pfam" id="PF20152"/>
    </source>
</evidence>
<dbReference type="PANTHER" id="PTHR40465">
    <property type="entry name" value="CHROMOSOME 1, WHOLE GENOME SHOTGUN SEQUENCE"/>
    <property type="match status" value="1"/>
</dbReference>
<feature type="transmembrane region" description="Helical" evidence="1">
    <location>
        <begin position="167"/>
        <end position="187"/>
    </location>
</feature>
<feature type="transmembrane region" description="Helical" evidence="1">
    <location>
        <begin position="234"/>
        <end position="255"/>
    </location>
</feature>
<evidence type="ECO:0000313" key="4">
    <source>
        <dbReference type="Proteomes" id="UP000807306"/>
    </source>
</evidence>
<dbReference type="EMBL" id="MU157901">
    <property type="protein sequence ID" value="KAF9524256.1"/>
    <property type="molecule type" value="Genomic_DNA"/>
</dbReference>
<protein>
    <recommendedName>
        <fullName evidence="2">DUF6534 domain-containing protein</fullName>
    </recommendedName>
</protein>
<comment type="caution">
    <text evidence="3">The sequence shown here is derived from an EMBL/GenBank/DDBJ whole genome shotgun (WGS) entry which is preliminary data.</text>
</comment>
<dbReference type="PANTHER" id="PTHR40465:SF1">
    <property type="entry name" value="DUF6534 DOMAIN-CONTAINING PROTEIN"/>
    <property type="match status" value="1"/>
</dbReference>
<dbReference type="InterPro" id="IPR045339">
    <property type="entry name" value="DUF6534"/>
</dbReference>
<feature type="transmembrane region" description="Helical" evidence="1">
    <location>
        <begin position="207"/>
        <end position="228"/>
    </location>
</feature>
<gene>
    <name evidence="3" type="ORF">CPB83DRAFT_861487</name>
</gene>
<accession>A0A9P6E820</accession>
<name>A0A9P6E820_9AGAR</name>
<proteinExistence type="predicted"/>
<feature type="transmembrane region" description="Helical" evidence="1">
    <location>
        <begin position="125"/>
        <end position="147"/>
    </location>
</feature>
<evidence type="ECO:0000313" key="3">
    <source>
        <dbReference type="EMBL" id="KAF9524256.1"/>
    </source>
</evidence>
<organism evidence="3 4">
    <name type="scientific">Crepidotus variabilis</name>
    <dbReference type="NCBI Taxonomy" id="179855"/>
    <lineage>
        <taxon>Eukaryota</taxon>
        <taxon>Fungi</taxon>
        <taxon>Dikarya</taxon>
        <taxon>Basidiomycota</taxon>
        <taxon>Agaricomycotina</taxon>
        <taxon>Agaricomycetes</taxon>
        <taxon>Agaricomycetidae</taxon>
        <taxon>Agaricales</taxon>
        <taxon>Agaricineae</taxon>
        <taxon>Crepidotaceae</taxon>
        <taxon>Crepidotus</taxon>
    </lineage>
</organism>
<sequence>MGSSTSFQSVINSSLGAVFVGFGVSCIAFGVLVSQMASYFKNFPGDKTLFKFLVVSILLLQTADQMFIGHIVYFYAISNYANPLALVQSTTTWSFLLQLLCGAIAGAVVKSYFGFRVWRFSNRNYWITGLILFLTLGQLALALVFTVEAFKLPSVFEVHKLQTLGTISLGVGVLTDVVTAGALCIFLNRLRTGLSSSDSLVKSLVRYAVNTGALTSTLSVSVVLLYNVLPTTNLAFVACYFVLSKLYAISFLATLNTRRSVRGSGTDHQGNTDNNTNMFALGTRLPSMGPSDLDQWDKVDPPLIHQEKLYGQPLPILTKMQV</sequence>
<feature type="domain" description="DUF6534" evidence="2">
    <location>
        <begin position="173"/>
        <end position="260"/>
    </location>
</feature>
<keyword evidence="4" id="KW-1185">Reference proteome</keyword>
<dbReference type="Pfam" id="PF20152">
    <property type="entry name" value="DUF6534"/>
    <property type="match status" value="1"/>
</dbReference>
<feature type="transmembrane region" description="Helical" evidence="1">
    <location>
        <begin position="15"/>
        <end position="40"/>
    </location>
</feature>
<evidence type="ECO:0000256" key="1">
    <source>
        <dbReference type="SAM" id="Phobius"/>
    </source>
</evidence>
<reference evidence="3" key="1">
    <citation type="submission" date="2020-11" db="EMBL/GenBank/DDBJ databases">
        <authorList>
            <consortium name="DOE Joint Genome Institute"/>
            <person name="Ahrendt S."/>
            <person name="Riley R."/>
            <person name="Andreopoulos W."/>
            <person name="Labutti K."/>
            <person name="Pangilinan J."/>
            <person name="Ruiz-Duenas F.J."/>
            <person name="Barrasa J.M."/>
            <person name="Sanchez-Garcia M."/>
            <person name="Camarero S."/>
            <person name="Miyauchi S."/>
            <person name="Serrano A."/>
            <person name="Linde D."/>
            <person name="Babiker R."/>
            <person name="Drula E."/>
            <person name="Ayuso-Fernandez I."/>
            <person name="Pacheco R."/>
            <person name="Padilla G."/>
            <person name="Ferreira P."/>
            <person name="Barriuso J."/>
            <person name="Kellner H."/>
            <person name="Castanera R."/>
            <person name="Alfaro M."/>
            <person name="Ramirez L."/>
            <person name="Pisabarro A.G."/>
            <person name="Kuo A."/>
            <person name="Tritt A."/>
            <person name="Lipzen A."/>
            <person name="He G."/>
            <person name="Yan M."/>
            <person name="Ng V."/>
            <person name="Cullen D."/>
            <person name="Martin F."/>
            <person name="Rosso M.-N."/>
            <person name="Henrissat B."/>
            <person name="Hibbett D."/>
            <person name="Martinez A.T."/>
            <person name="Grigoriev I.V."/>
        </authorList>
    </citation>
    <scope>NUCLEOTIDE SEQUENCE</scope>
    <source>
        <strain evidence="3">CBS 506.95</strain>
    </source>
</reference>
<feature type="transmembrane region" description="Helical" evidence="1">
    <location>
        <begin position="52"/>
        <end position="75"/>
    </location>
</feature>
<dbReference type="Proteomes" id="UP000807306">
    <property type="component" value="Unassembled WGS sequence"/>
</dbReference>
<feature type="transmembrane region" description="Helical" evidence="1">
    <location>
        <begin position="95"/>
        <end position="113"/>
    </location>
</feature>
<keyword evidence="1" id="KW-0472">Membrane</keyword>
<keyword evidence="1" id="KW-0812">Transmembrane</keyword>
<dbReference type="OrthoDB" id="3190888at2759"/>